<organism evidence="2 3">
    <name type="scientific">Filobasidium floriforme</name>
    <dbReference type="NCBI Taxonomy" id="5210"/>
    <lineage>
        <taxon>Eukaryota</taxon>
        <taxon>Fungi</taxon>
        <taxon>Dikarya</taxon>
        <taxon>Basidiomycota</taxon>
        <taxon>Agaricomycotina</taxon>
        <taxon>Tremellomycetes</taxon>
        <taxon>Filobasidiales</taxon>
        <taxon>Filobasidiaceae</taxon>
        <taxon>Filobasidium</taxon>
    </lineage>
</organism>
<evidence type="ECO:0000313" key="2">
    <source>
        <dbReference type="EMBL" id="KAG7544314.1"/>
    </source>
</evidence>
<dbReference type="Proteomes" id="UP000812966">
    <property type="component" value="Unassembled WGS sequence"/>
</dbReference>
<dbReference type="AlphaFoldDB" id="A0A8K0JLL7"/>
<keyword evidence="3" id="KW-1185">Reference proteome</keyword>
<sequence length="703" mass="77120">MTPPPSKRLRRLASSGRDQGSSRVAVSASDSSTLSNPYGLELDSKEEDGLVGSSFYNHPTIYEFDRILSAAPITPATFTVNSLPYLIETGNTLGSGSEGRSKAPSDSVPDVFETAASAAICLPVLPSQPLEIADHPEEQNRAMSQSKSFVSSARISSANVTSLRPLASSPPSSTGGSTVTGDTLSSRPTLVSASGRTSGSGSRSDSVPIPQGGLRVPDLVVDLANPPPVPREWQNKCIRIIRKGVEPVDVRYESRSQFKTTDAFTNLGGILEDPTWQSIQKLLPGNDPFYGKFKEFSARFENGQYVRFLSSGYASHLYREFRILLNSYEKYNDEKPKGSKAKPWARRHPEINTMRGLMKHFLTISQAFELKTFWGLDLATLSVNPNVQSTKLPYFFTYRSSSQPSQGKFPQQTNPAVQLSVHHAKSKSLAISKQFPCLPNPLNNLFQVRETIERLMLVWPCADSGITVNSTQEGSTRSAQPSALDMLADPATSIERVTSSVNTLGSQINLNAASASDSSAPEGSSAQTGPNDDESPPPCRNWKLIIRSNQNRDMPPVEAWLTMGTTHASAEDFGKTKETLRALVHIDKTYLTAMLPRDDPFPARIDKISELFEVGELIAFLSPRLVEGVHRKSEMLLEACELLEPGQNGGQPANKRLYVEHTSWLNSFYPIAKQAFDLKQKWNLEKAQLQAMGSINLPPNWVK</sequence>
<evidence type="ECO:0000313" key="3">
    <source>
        <dbReference type="Proteomes" id="UP000812966"/>
    </source>
</evidence>
<feature type="compositionally biased region" description="Low complexity" evidence="1">
    <location>
        <begin position="21"/>
        <end position="32"/>
    </location>
</feature>
<proteinExistence type="predicted"/>
<dbReference type="EMBL" id="JABELV010000059">
    <property type="protein sequence ID" value="KAG7544314.1"/>
    <property type="molecule type" value="Genomic_DNA"/>
</dbReference>
<feature type="compositionally biased region" description="Low complexity" evidence="1">
    <location>
        <begin position="512"/>
        <end position="526"/>
    </location>
</feature>
<protein>
    <submittedName>
        <fullName evidence="2">Uncharacterized protein</fullName>
    </submittedName>
</protein>
<evidence type="ECO:0000256" key="1">
    <source>
        <dbReference type="SAM" id="MobiDB-lite"/>
    </source>
</evidence>
<reference evidence="2" key="1">
    <citation type="submission" date="2020-04" db="EMBL/GenBank/DDBJ databases">
        <title>Analysis of mating type loci in Filobasidium floriforme.</title>
        <authorList>
            <person name="Nowrousian M."/>
        </authorList>
    </citation>
    <scope>NUCLEOTIDE SEQUENCE</scope>
    <source>
        <strain evidence="2">CBS 6242</strain>
    </source>
</reference>
<accession>A0A8K0JLL7</accession>
<gene>
    <name evidence="2" type="ORF">FFLO_03275</name>
</gene>
<feature type="region of interest" description="Disordered" evidence="1">
    <location>
        <begin position="160"/>
        <end position="211"/>
    </location>
</feature>
<feature type="region of interest" description="Disordered" evidence="1">
    <location>
        <begin position="512"/>
        <end position="540"/>
    </location>
</feature>
<comment type="caution">
    <text evidence="2">The sequence shown here is derived from an EMBL/GenBank/DDBJ whole genome shotgun (WGS) entry which is preliminary data.</text>
</comment>
<feature type="region of interest" description="Disordered" evidence="1">
    <location>
        <begin position="1"/>
        <end position="41"/>
    </location>
</feature>
<name>A0A8K0JLL7_9TREE</name>
<feature type="compositionally biased region" description="Low complexity" evidence="1">
    <location>
        <begin position="162"/>
        <end position="206"/>
    </location>
</feature>